<feature type="transmembrane region" description="Helical" evidence="10">
    <location>
        <begin position="303"/>
        <end position="325"/>
    </location>
</feature>
<feature type="transmembrane region" description="Helical" evidence="10">
    <location>
        <begin position="70"/>
        <end position="91"/>
    </location>
</feature>
<feature type="transmembrane region" description="Helical" evidence="10">
    <location>
        <begin position="199"/>
        <end position="220"/>
    </location>
</feature>
<organism evidence="11 12">
    <name type="scientific">Nocardia terrae</name>
    <dbReference type="NCBI Taxonomy" id="2675851"/>
    <lineage>
        <taxon>Bacteria</taxon>
        <taxon>Bacillati</taxon>
        <taxon>Actinomycetota</taxon>
        <taxon>Actinomycetes</taxon>
        <taxon>Mycobacteriales</taxon>
        <taxon>Nocardiaceae</taxon>
        <taxon>Nocardia</taxon>
    </lineage>
</organism>
<name>A0A7K1V3R8_9NOCA</name>
<keyword evidence="12" id="KW-1185">Reference proteome</keyword>
<protein>
    <submittedName>
        <fullName evidence="11">Chloride channel protein</fullName>
    </submittedName>
</protein>
<feature type="transmembrane region" description="Helical" evidence="10">
    <location>
        <begin position="269"/>
        <end position="291"/>
    </location>
</feature>
<dbReference type="SUPFAM" id="SSF81340">
    <property type="entry name" value="Clc chloride channel"/>
    <property type="match status" value="1"/>
</dbReference>
<evidence type="ECO:0000256" key="9">
    <source>
        <dbReference type="ARBA" id="ARBA00023303"/>
    </source>
</evidence>
<dbReference type="Pfam" id="PF00654">
    <property type="entry name" value="Voltage_CLC"/>
    <property type="match status" value="1"/>
</dbReference>
<evidence type="ECO:0000313" key="11">
    <source>
        <dbReference type="EMBL" id="MVU81171.1"/>
    </source>
</evidence>
<keyword evidence="9" id="KW-0407">Ion channel</keyword>
<feature type="transmembrane region" description="Helical" evidence="10">
    <location>
        <begin position="21"/>
        <end position="50"/>
    </location>
</feature>
<evidence type="ECO:0000256" key="1">
    <source>
        <dbReference type="ARBA" id="ARBA00004141"/>
    </source>
</evidence>
<feature type="transmembrane region" description="Helical" evidence="10">
    <location>
        <begin position="369"/>
        <end position="393"/>
    </location>
</feature>
<proteinExistence type="predicted"/>
<evidence type="ECO:0000256" key="2">
    <source>
        <dbReference type="ARBA" id="ARBA00022448"/>
    </source>
</evidence>
<dbReference type="Proteomes" id="UP000466794">
    <property type="component" value="Unassembled WGS sequence"/>
</dbReference>
<keyword evidence="4 10" id="KW-1133">Transmembrane helix</keyword>
<evidence type="ECO:0000256" key="8">
    <source>
        <dbReference type="ARBA" id="ARBA00023214"/>
    </source>
</evidence>
<dbReference type="AlphaFoldDB" id="A0A7K1V3R8"/>
<evidence type="ECO:0000256" key="10">
    <source>
        <dbReference type="SAM" id="Phobius"/>
    </source>
</evidence>
<keyword evidence="2" id="KW-0813">Transport</keyword>
<feature type="transmembrane region" description="Helical" evidence="10">
    <location>
        <begin position="165"/>
        <end position="187"/>
    </location>
</feature>
<dbReference type="PANTHER" id="PTHR43427:SF6">
    <property type="entry name" value="CHLORIDE CHANNEL PROTEIN CLC-E"/>
    <property type="match status" value="1"/>
</dbReference>
<dbReference type="GO" id="GO:0034707">
    <property type="term" value="C:chloride channel complex"/>
    <property type="evidence" value="ECO:0007669"/>
    <property type="project" value="UniProtKB-KW"/>
</dbReference>
<comment type="subcellular location">
    <subcellularLocation>
        <location evidence="1">Membrane</location>
        <topology evidence="1">Multi-pass membrane protein</topology>
    </subcellularLocation>
</comment>
<keyword evidence="5" id="KW-0406">Ion transport</keyword>
<keyword evidence="3 10" id="KW-0812">Transmembrane</keyword>
<dbReference type="EMBL" id="WRPP01000006">
    <property type="protein sequence ID" value="MVU81171.1"/>
    <property type="molecule type" value="Genomic_DNA"/>
</dbReference>
<accession>A0A7K1V3R8</accession>
<gene>
    <name evidence="11" type="ORF">GPX89_28490</name>
</gene>
<feature type="transmembrane region" description="Helical" evidence="10">
    <location>
        <begin position="337"/>
        <end position="357"/>
    </location>
</feature>
<reference evidence="11 12" key="1">
    <citation type="submission" date="2019-12" db="EMBL/GenBank/DDBJ databases">
        <title>Nocardia sp. nov. ET3-3 isolated from soil.</title>
        <authorList>
            <person name="Kanchanasin P."/>
            <person name="Tanasupawat S."/>
            <person name="Yuki M."/>
            <person name="Kudo T."/>
        </authorList>
    </citation>
    <scope>NUCLEOTIDE SEQUENCE [LARGE SCALE GENOMIC DNA]</scope>
    <source>
        <strain evidence="11 12">ET3-3</strain>
    </source>
</reference>
<dbReference type="GO" id="GO:0005254">
    <property type="term" value="F:chloride channel activity"/>
    <property type="evidence" value="ECO:0007669"/>
    <property type="project" value="UniProtKB-KW"/>
</dbReference>
<dbReference type="InterPro" id="IPR014743">
    <property type="entry name" value="Cl-channel_core"/>
</dbReference>
<evidence type="ECO:0000256" key="5">
    <source>
        <dbReference type="ARBA" id="ARBA00023065"/>
    </source>
</evidence>
<evidence type="ECO:0000313" key="12">
    <source>
        <dbReference type="Proteomes" id="UP000466794"/>
    </source>
</evidence>
<dbReference type="InterPro" id="IPR001807">
    <property type="entry name" value="ClC"/>
</dbReference>
<feature type="transmembrane region" description="Helical" evidence="10">
    <location>
        <begin position="241"/>
        <end position="263"/>
    </location>
</feature>
<dbReference type="Gene3D" id="1.10.3080.10">
    <property type="entry name" value="Clc chloride channel"/>
    <property type="match status" value="1"/>
</dbReference>
<comment type="caution">
    <text evidence="11">The sequence shown here is derived from an EMBL/GenBank/DDBJ whole genome shotgun (WGS) entry which is preliminary data.</text>
</comment>
<keyword evidence="6 10" id="KW-0472">Membrane</keyword>
<dbReference type="PANTHER" id="PTHR43427">
    <property type="entry name" value="CHLORIDE CHANNEL PROTEIN CLC-E"/>
    <property type="match status" value="1"/>
</dbReference>
<feature type="transmembrane region" description="Helical" evidence="10">
    <location>
        <begin position="399"/>
        <end position="417"/>
    </location>
</feature>
<keyword evidence="7" id="KW-0869">Chloride channel</keyword>
<dbReference type="InterPro" id="IPR050368">
    <property type="entry name" value="ClC-type_chloride_channel"/>
</dbReference>
<sequence>MPSQRGAMEQPNARHDGAAALTPMFWVALVLTGVAAGLGGIALMALLFRVEAVAFPGGGAYLSNVAQASSVRRVVSLLIAGVVGGVSIYLLRRWTPGEKTDLDDIVWTESGDLSFRRCLGTAVISEVIIGLGASLGREAAPKLMGGAWGSVLSRGFALSAAQRRLLIACGGGAGLACVYNVPLGGAFFTAEILYGTTSIAILLPALACSGIATMTAWLYLPNRATYLDIAPYDWSPSLLTWALLIGPFLGLAATGYIRVIGWLSHYRVSGIGVLIAPILAFGALGLVGIAYPQLFGNGHGIAAAAFLGLGGAGLLLTLAILKPIVTAVCLGSGAPGGLFTPILSTGAAFGAGTGILWTRMWPGSPVGAFAMVAACAAIGASMQAPLTGLALVLELTHGGFAILPAMIAATATATLVVRHLDGYSIYSARLPAHPPGRIESHGLAS</sequence>
<dbReference type="PRINTS" id="PR00762">
    <property type="entry name" value="CLCHANNEL"/>
</dbReference>
<keyword evidence="8" id="KW-0868">Chloride</keyword>
<evidence type="ECO:0000256" key="6">
    <source>
        <dbReference type="ARBA" id="ARBA00023136"/>
    </source>
</evidence>
<evidence type="ECO:0000256" key="7">
    <source>
        <dbReference type="ARBA" id="ARBA00023173"/>
    </source>
</evidence>
<evidence type="ECO:0000256" key="4">
    <source>
        <dbReference type="ARBA" id="ARBA00022989"/>
    </source>
</evidence>
<evidence type="ECO:0000256" key="3">
    <source>
        <dbReference type="ARBA" id="ARBA00022692"/>
    </source>
</evidence>